<dbReference type="OrthoDB" id="9813612at2"/>
<evidence type="ECO:0000259" key="5">
    <source>
        <dbReference type="Pfam" id="PF00155"/>
    </source>
</evidence>
<dbReference type="PANTHER" id="PTHR42885:SF2">
    <property type="entry name" value="HISTIDINOL-PHOSPHATE AMINOTRANSFERASE"/>
    <property type="match status" value="1"/>
</dbReference>
<proteinExistence type="predicted"/>
<feature type="domain" description="Aminotransferase class I/classII large" evidence="5">
    <location>
        <begin position="23"/>
        <end position="344"/>
    </location>
</feature>
<dbReference type="STRING" id="474960.SAMN05216180_0667"/>
<comment type="cofactor">
    <cofactor evidence="1">
        <name>pyridoxal 5'-phosphate</name>
        <dbReference type="ChEBI" id="CHEBI:597326"/>
    </cofactor>
</comment>
<accession>A0A1H7ZJH2</accession>
<dbReference type="InterPro" id="IPR015424">
    <property type="entry name" value="PyrdxlP-dep_Trfase"/>
</dbReference>
<evidence type="ECO:0000256" key="1">
    <source>
        <dbReference type="ARBA" id="ARBA00001933"/>
    </source>
</evidence>
<dbReference type="EMBL" id="FOCG01000001">
    <property type="protein sequence ID" value="SEM57639.1"/>
    <property type="molecule type" value="Genomic_DNA"/>
</dbReference>
<dbReference type="InterPro" id="IPR015421">
    <property type="entry name" value="PyrdxlP-dep_Trfase_major"/>
</dbReference>
<dbReference type="Gene3D" id="3.40.640.10">
    <property type="entry name" value="Type I PLP-dependent aspartate aminotransferase-like (Major domain)"/>
    <property type="match status" value="1"/>
</dbReference>
<dbReference type="Pfam" id="PF00155">
    <property type="entry name" value="Aminotran_1_2"/>
    <property type="match status" value="1"/>
</dbReference>
<evidence type="ECO:0000313" key="7">
    <source>
        <dbReference type="Proteomes" id="UP000199158"/>
    </source>
</evidence>
<sequence length="350" mass="38870">MSYQLNDKLASLVPYQPISGEYKIRLDANESYLNLADVFAERFANVVANLDFNRYPDPYAVKLCKIFAERYSLSPDFITASNGSDEIIGVIVASFLKKGETMLTLAPDFSMYGFYGEMYECKVETLNKEDDLTINADTVLQTLKNTKARLFIFSNPCNPTSLGLSREDVLKIIQGTDALVVVDEAYMDFWDQSILNTASEYDNVIVLKTCSKAMGAAAIRLGFAIANKTLTNAMSAAKSPYNVNALTQAVGEVILSDKTLLQRQVKDILNSKNALQASLCAMAKEKSDIIKVYNSCTNFIFIKMVDAKSVYAALLKKSIAVRCMGQYLRITAGSDEENKELLKELNHILQ</sequence>
<evidence type="ECO:0000256" key="4">
    <source>
        <dbReference type="ARBA" id="ARBA00022898"/>
    </source>
</evidence>
<dbReference type="GO" id="GO:0008483">
    <property type="term" value="F:transaminase activity"/>
    <property type="evidence" value="ECO:0007669"/>
    <property type="project" value="UniProtKB-KW"/>
</dbReference>
<dbReference type="Proteomes" id="UP000199158">
    <property type="component" value="Unassembled WGS sequence"/>
</dbReference>
<keyword evidence="3 6" id="KW-0808">Transferase</keyword>
<gene>
    <name evidence="6" type="ORF">SAMN05216180_0667</name>
</gene>
<keyword evidence="7" id="KW-1185">Reference proteome</keyword>
<reference evidence="6 7" key="1">
    <citation type="submission" date="2016-10" db="EMBL/GenBank/DDBJ databases">
        <authorList>
            <person name="de Groot N.N."/>
        </authorList>
    </citation>
    <scope>NUCLEOTIDE SEQUENCE [LARGE SCALE GENOMIC DNA]</scope>
    <source>
        <strain evidence="6 7">CGMCC 1.5070</strain>
    </source>
</reference>
<keyword evidence="4" id="KW-0663">Pyridoxal phosphate</keyword>
<dbReference type="SUPFAM" id="SSF53383">
    <property type="entry name" value="PLP-dependent transferases"/>
    <property type="match status" value="1"/>
</dbReference>
<dbReference type="InterPro" id="IPR004839">
    <property type="entry name" value="Aminotransferase_I/II_large"/>
</dbReference>
<dbReference type="PANTHER" id="PTHR42885">
    <property type="entry name" value="HISTIDINOL-PHOSPHATE AMINOTRANSFERASE-RELATED"/>
    <property type="match status" value="1"/>
</dbReference>
<organism evidence="6 7">
    <name type="scientific">Hydrogenoanaerobacterium saccharovorans</name>
    <dbReference type="NCBI Taxonomy" id="474960"/>
    <lineage>
        <taxon>Bacteria</taxon>
        <taxon>Bacillati</taxon>
        <taxon>Bacillota</taxon>
        <taxon>Clostridia</taxon>
        <taxon>Eubacteriales</taxon>
        <taxon>Oscillospiraceae</taxon>
        <taxon>Hydrogenoanaerobacterium</taxon>
    </lineage>
</organism>
<evidence type="ECO:0000313" key="6">
    <source>
        <dbReference type="EMBL" id="SEM57639.1"/>
    </source>
</evidence>
<protein>
    <submittedName>
        <fullName evidence="6">Histidinol-phosphate aminotransferase</fullName>
    </submittedName>
</protein>
<dbReference type="GO" id="GO:0030170">
    <property type="term" value="F:pyridoxal phosphate binding"/>
    <property type="evidence" value="ECO:0007669"/>
    <property type="project" value="InterPro"/>
</dbReference>
<name>A0A1H7ZJH2_9FIRM</name>
<dbReference type="InterPro" id="IPR015422">
    <property type="entry name" value="PyrdxlP-dep_Trfase_small"/>
</dbReference>
<dbReference type="AlphaFoldDB" id="A0A1H7ZJH2"/>
<dbReference type="RefSeq" id="WP_092751606.1">
    <property type="nucleotide sequence ID" value="NZ_FOCG01000001.1"/>
</dbReference>
<dbReference type="Gene3D" id="3.90.1150.10">
    <property type="entry name" value="Aspartate Aminotransferase, domain 1"/>
    <property type="match status" value="1"/>
</dbReference>
<keyword evidence="2 6" id="KW-0032">Aminotransferase</keyword>
<evidence type="ECO:0000256" key="2">
    <source>
        <dbReference type="ARBA" id="ARBA00022576"/>
    </source>
</evidence>
<dbReference type="CDD" id="cd00609">
    <property type="entry name" value="AAT_like"/>
    <property type="match status" value="1"/>
</dbReference>
<evidence type="ECO:0000256" key="3">
    <source>
        <dbReference type="ARBA" id="ARBA00022679"/>
    </source>
</evidence>